<dbReference type="EMBL" id="BOMY01000034">
    <property type="protein sequence ID" value="GIF22676.1"/>
    <property type="molecule type" value="Genomic_DNA"/>
</dbReference>
<protein>
    <submittedName>
        <fullName evidence="1">Uncharacterized protein</fullName>
    </submittedName>
</protein>
<organism evidence="1 2">
    <name type="scientific">Paractinoplanes tereljensis</name>
    <dbReference type="NCBI Taxonomy" id="571912"/>
    <lineage>
        <taxon>Bacteria</taxon>
        <taxon>Bacillati</taxon>
        <taxon>Actinomycetota</taxon>
        <taxon>Actinomycetes</taxon>
        <taxon>Micromonosporales</taxon>
        <taxon>Micromonosporaceae</taxon>
        <taxon>Paractinoplanes</taxon>
    </lineage>
</organism>
<sequence length="100" mass="10177">MIGRFIGMCDADSYYVEVDGTGLCVVLNGSLGTVQATGTDHGVSLDATEAAKLRDIVQRSDGDGPDPATRVLLGYDGGWAGMVRVAALYGATPVTGSPVG</sequence>
<name>A0A919NRE7_9ACTN</name>
<comment type="caution">
    <text evidence="1">The sequence shown here is derived from an EMBL/GenBank/DDBJ whole genome shotgun (WGS) entry which is preliminary data.</text>
</comment>
<accession>A0A919NRE7</accession>
<evidence type="ECO:0000313" key="1">
    <source>
        <dbReference type="EMBL" id="GIF22676.1"/>
    </source>
</evidence>
<dbReference type="AlphaFoldDB" id="A0A919NRE7"/>
<keyword evidence="2" id="KW-1185">Reference proteome</keyword>
<dbReference type="Proteomes" id="UP000623608">
    <property type="component" value="Unassembled WGS sequence"/>
</dbReference>
<evidence type="ECO:0000313" key="2">
    <source>
        <dbReference type="Proteomes" id="UP000623608"/>
    </source>
</evidence>
<reference evidence="1" key="1">
    <citation type="submission" date="2021-01" db="EMBL/GenBank/DDBJ databases">
        <title>Whole genome shotgun sequence of Actinoplanes tereljensis NBRC 105297.</title>
        <authorList>
            <person name="Komaki H."/>
            <person name="Tamura T."/>
        </authorList>
    </citation>
    <scope>NUCLEOTIDE SEQUENCE</scope>
    <source>
        <strain evidence="1">NBRC 105297</strain>
    </source>
</reference>
<proteinExistence type="predicted"/>
<gene>
    <name evidence="1" type="ORF">Ate02nite_54060</name>
</gene>